<dbReference type="Pfam" id="PF12804">
    <property type="entry name" value="NTP_transf_3"/>
    <property type="match status" value="1"/>
</dbReference>
<dbReference type="STRING" id="1508389.SAMN05444003_0675"/>
<accession>A0A1M5M7E3</accession>
<dbReference type="InterPro" id="IPR029044">
    <property type="entry name" value="Nucleotide-diphossugar_trans"/>
</dbReference>
<dbReference type="PANTHER" id="PTHR43777:SF1">
    <property type="entry name" value="MOLYBDENUM COFACTOR CYTIDYLYLTRANSFERASE"/>
    <property type="match status" value="1"/>
</dbReference>
<dbReference type="AlphaFoldDB" id="A0A1M5M7E3"/>
<dbReference type="PANTHER" id="PTHR43777">
    <property type="entry name" value="MOLYBDENUM COFACTOR CYTIDYLYLTRANSFERASE"/>
    <property type="match status" value="1"/>
</dbReference>
<proteinExistence type="predicted"/>
<evidence type="ECO:0000259" key="2">
    <source>
        <dbReference type="Pfam" id="PF12804"/>
    </source>
</evidence>
<name>A0A1M5M7E3_9RHOB</name>
<dbReference type="CDD" id="cd04182">
    <property type="entry name" value="GT_2_like_f"/>
    <property type="match status" value="1"/>
</dbReference>
<dbReference type="RefSeq" id="WP_072899277.1">
    <property type="nucleotide sequence ID" value="NZ_FQXB01000001.1"/>
</dbReference>
<keyword evidence="1" id="KW-0460">Magnesium</keyword>
<dbReference type="SUPFAM" id="SSF53448">
    <property type="entry name" value="Nucleotide-diphospho-sugar transferases"/>
    <property type="match status" value="1"/>
</dbReference>
<dbReference type="Proteomes" id="UP000184074">
    <property type="component" value="Unassembled WGS sequence"/>
</dbReference>
<keyword evidence="3" id="KW-0808">Transferase</keyword>
<evidence type="ECO:0000313" key="4">
    <source>
        <dbReference type="Proteomes" id="UP000184074"/>
    </source>
</evidence>
<evidence type="ECO:0000256" key="1">
    <source>
        <dbReference type="ARBA" id="ARBA00022842"/>
    </source>
</evidence>
<feature type="domain" description="MobA-like NTP transferase" evidence="2">
    <location>
        <begin position="5"/>
        <end position="163"/>
    </location>
</feature>
<dbReference type="Gene3D" id="3.90.550.10">
    <property type="entry name" value="Spore Coat Polysaccharide Biosynthesis Protein SpsA, Chain A"/>
    <property type="match status" value="1"/>
</dbReference>
<keyword evidence="4" id="KW-1185">Reference proteome</keyword>
<gene>
    <name evidence="3" type="ORF">SAMN05444003_0675</name>
</gene>
<sequence length="201" mass="22340">MTPILILAAGTSSRMSGKDKLLQDIDGTPLLLRTARRAIAAGKPVFVAIPGPWHPRYQLLRSEPVACYDIPDAKEGVGGTLRGSIKRLPPCSAFMILLADMPDIETADMLRLFEEKQRHPAAKIVRATTETGLPGHPILFDSSLRPDFEKISGDQGAVEIVKRFQDQTTLVPLDGDRARLDLDTPEDWRKFEKRRTKELSN</sequence>
<reference evidence="3 4" key="1">
    <citation type="submission" date="2016-11" db="EMBL/GenBank/DDBJ databases">
        <authorList>
            <person name="Jaros S."/>
            <person name="Januszkiewicz K."/>
            <person name="Wedrychowicz H."/>
        </authorList>
    </citation>
    <scope>NUCLEOTIDE SEQUENCE [LARGE SCALE GENOMIC DNA]</scope>
    <source>
        <strain evidence="3 4">DSM 28715</strain>
    </source>
</reference>
<keyword evidence="3" id="KW-0548">Nucleotidyltransferase</keyword>
<dbReference type="InterPro" id="IPR025877">
    <property type="entry name" value="MobA-like_NTP_Trfase"/>
</dbReference>
<protein>
    <submittedName>
        <fullName evidence="3">CTP:molybdopterin cytidylyltransferase MocA</fullName>
    </submittedName>
</protein>
<evidence type="ECO:0000313" key="3">
    <source>
        <dbReference type="EMBL" id="SHG73145.1"/>
    </source>
</evidence>
<dbReference type="GO" id="GO:0016779">
    <property type="term" value="F:nucleotidyltransferase activity"/>
    <property type="evidence" value="ECO:0007669"/>
    <property type="project" value="UniProtKB-KW"/>
</dbReference>
<organism evidence="3 4">
    <name type="scientific">Cognatiyoonia sediminum</name>
    <dbReference type="NCBI Taxonomy" id="1508389"/>
    <lineage>
        <taxon>Bacteria</taxon>
        <taxon>Pseudomonadati</taxon>
        <taxon>Pseudomonadota</taxon>
        <taxon>Alphaproteobacteria</taxon>
        <taxon>Rhodobacterales</taxon>
        <taxon>Paracoccaceae</taxon>
        <taxon>Cognatiyoonia</taxon>
    </lineage>
</organism>
<dbReference type="EMBL" id="FQXB01000001">
    <property type="protein sequence ID" value="SHG73145.1"/>
    <property type="molecule type" value="Genomic_DNA"/>
</dbReference>
<dbReference type="OrthoDB" id="9779263at2"/>